<evidence type="ECO:0000256" key="3">
    <source>
        <dbReference type="ARBA" id="ARBA00023163"/>
    </source>
</evidence>
<name>A0A0R2D9R7_9LACO</name>
<dbReference type="Gene3D" id="1.10.10.10">
    <property type="entry name" value="Winged helix-like DNA-binding domain superfamily/Winged helix DNA-binding domain"/>
    <property type="match status" value="1"/>
</dbReference>
<feature type="domain" description="SIS" evidence="5">
    <location>
        <begin position="116"/>
        <end position="258"/>
    </location>
</feature>
<dbReference type="GO" id="GO:0097367">
    <property type="term" value="F:carbohydrate derivative binding"/>
    <property type="evidence" value="ECO:0007669"/>
    <property type="project" value="InterPro"/>
</dbReference>
<dbReference type="InterPro" id="IPR035472">
    <property type="entry name" value="RpiR-like_SIS"/>
</dbReference>
<dbReference type="InterPro" id="IPR001347">
    <property type="entry name" value="SIS_dom"/>
</dbReference>
<proteinExistence type="predicted"/>
<dbReference type="Pfam" id="PF01418">
    <property type="entry name" value="HTH_6"/>
    <property type="match status" value="1"/>
</dbReference>
<dbReference type="Pfam" id="PF01380">
    <property type="entry name" value="SIS"/>
    <property type="match status" value="1"/>
</dbReference>
<dbReference type="PROSITE" id="PS51071">
    <property type="entry name" value="HTH_RPIR"/>
    <property type="match status" value="1"/>
</dbReference>
<keyword evidence="1" id="KW-0805">Transcription regulation</keyword>
<comment type="caution">
    <text evidence="6">The sequence shown here is derived from an EMBL/GenBank/DDBJ whole genome shotgun (WGS) entry which is preliminary data.</text>
</comment>
<evidence type="ECO:0000313" key="6">
    <source>
        <dbReference type="EMBL" id="KRN00099.1"/>
    </source>
</evidence>
<evidence type="ECO:0000259" key="4">
    <source>
        <dbReference type="PROSITE" id="PS51071"/>
    </source>
</evidence>
<dbReference type="Proteomes" id="UP000051638">
    <property type="component" value="Unassembled WGS sequence"/>
</dbReference>
<dbReference type="AlphaFoldDB" id="A0A0R2D9R7"/>
<keyword evidence="7" id="KW-1185">Reference proteome</keyword>
<reference evidence="6 7" key="1">
    <citation type="journal article" date="2015" name="Genome Announc.">
        <title>Expanding the biotechnology potential of lactobacilli through comparative genomics of 213 strains and associated genera.</title>
        <authorList>
            <person name="Sun Z."/>
            <person name="Harris H.M."/>
            <person name="McCann A."/>
            <person name="Guo C."/>
            <person name="Argimon S."/>
            <person name="Zhang W."/>
            <person name="Yang X."/>
            <person name="Jeffery I.B."/>
            <person name="Cooney J.C."/>
            <person name="Kagawa T.F."/>
            <person name="Liu W."/>
            <person name="Song Y."/>
            <person name="Salvetti E."/>
            <person name="Wrobel A."/>
            <person name="Rasinkangas P."/>
            <person name="Parkhill J."/>
            <person name="Rea M.C."/>
            <person name="O'Sullivan O."/>
            <person name="Ritari J."/>
            <person name="Douillard F.P."/>
            <person name="Paul Ross R."/>
            <person name="Yang R."/>
            <person name="Briner A.E."/>
            <person name="Felis G.E."/>
            <person name="de Vos W.M."/>
            <person name="Barrangou R."/>
            <person name="Klaenhammer T.R."/>
            <person name="Caufield P.W."/>
            <person name="Cui Y."/>
            <person name="Zhang H."/>
            <person name="O'Toole P.W."/>
        </authorList>
    </citation>
    <scope>NUCLEOTIDE SEQUENCE [LARGE SCALE GENOMIC DNA]</scope>
    <source>
        <strain evidence="6 7">DSM 20253</strain>
    </source>
</reference>
<dbReference type="Gene3D" id="3.40.50.10490">
    <property type="entry name" value="Glucose-6-phosphate isomerase like protein, domain 1"/>
    <property type="match status" value="1"/>
</dbReference>
<dbReference type="EMBL" id="AYYI01000003">
    <property type="protein sequence ID" value="KRN00099.1"/>
    <property type="molecule type" value="Genomic_DNA"/>
</dbReference>
<dbReference type="RefSeq" id="WP_057872876.1">
    <property type="nucleotide sequence ID" value="NZ_AYYI01000003.1"/>
</dbReference>
<keyword evidence="3" id="KW-0804">Transcription</keyword>
<dbReference type="SUPFAM" id="SSF46689">
    <property type="entry name" value="Homeodomain-like"/>
    <property type="match status" value="1"/>
</dbReference>
<dbReference type="CDD" id="cd05013">
    <property type="entry name" value="SIS_RpiR"/>
    <property type="match status" value="1"/>
</dbReference>
<dbReference type="GO" id="GO:1901135">
    <property type="term" value="P:carbohydrate derivative metabolic process"/>
    <property type="evidence" value="ECO:0007669"/>
    <property type="project" value="InterPro"/>
</dbReference>
<dbReference type="GO" id="GO:0003700">
    <property type="term" value="F:DNA-binding transcription factor activity"/>
    <property type="evidence" value="ECO:0007669"/>
    <property type="project" value="InterPro"/>
</dbReference>
<gene>
    <name evidence="6" type="ORF">FC24_GL001087</name>
</gene>
<dbReference type="PROSITE" id="PS51464">
    <property type="entry name" value="SIS"/>
    <property type="match status" value="1"/>
</dbReference>
<evidence type="ECO:0000259" key="5">
    <source>
        <dbReference type="PROSITE" id="PS51464"/>
    </source>
</evidence>
<sequence length="266" mass="31467">MNFYKIIEPHVDALNKTEYKLLNFVIQHMSEINNKSIREVSSLCYVSTTTFLRFVRKIGFSGYSEFTTVLKFTEIEEKSDGAKQMMVQRQEQYRTEYLKNIEETVRVLDAHKFRQISHLLIKKPKLFFFAKGFSKFAAKYINYLYTINGFLVVFPENYEERLLAYQMIKKDDLIFVFDYSGEDTELIENLYTIKRECQYAAIISITSADKNAIQNMSDHNLYYFSDELKMNNVNMGSQVSLIIIMELLLYQFLEENHSPQMTVENK</sequence>
<evidence type="ECO:0000256" key="2">
    <source>
        <dbReference type="ARBA" id="ARBA00023125"/>
    </source>
</evidence>
<dbReference type="InterPro" id="IPR009057">
    <property type="entry name" value="Homeodomain-like_sf"/>
</dbReference>
<dbReference type="GO" id="GO:0003677">
    <property type="term" value="F:DNA binding"/>
    <property type="evidence" value="ECO:0007669"/>
    <property type="project" value="UniProtKB-KW"/>
</dbReference>
<protein>
    <submittedName>
        <fullName evidence="6">RpiR family transcriptional regulator</fullName>
    </submittedName>
</protein>
<dbReference type="STRING" id="1423796.FC24_GL001087"/>
<feature type="domain" description="HTH rpiR-type" evidence="4">
    <location>
        <begin position="1"/>
        <end position="77"/>
    </location>
</feature>
<dbReference type="InterPro" id="IPR047640">
    <property type="entry name" value="RpiR-like"/>
</dbReference>
<dbReference type="SUPFAM" id="SSF53697">
    <property type="entry name" value="SIS domain"/>
    <property type="match status" value="1"/>
</dbReference>
<dbReference type="PATRIC" id="fig|1423796.3.peg.1111"/>
<evidence type="ECO:0000313" key="7">
    <source>
        <dbReference type="Proteomes" id="UP000051638"/>
    </source>
</evidence>
<dbReference type="PANTHER" id="PTHR30514">
    <property type="entry name" value="GLUCOKINASE"/>
    <property type="match status" value="1"/>
</dbReference>
<dbReference type="InterPro" id="IPR046348">
    <property type="entry name" value="SIS_dom_sf"/>
</dbReference>
<dbReference type="OrthoDB" id="1648815at2"/>
<dbReference type="PANTHER" id="PTHR30514:SF10">
    <property type="entry name" value="MURR_RPIR FAMILY TRANSCRIPTIONAL REGULATOR"/>
    <property type="match status" value="1"/>
</dbReference>
<organism evidence="6 7">
    <name type="scientific">Loigolactobacillus rennini DSM 20253</name>
    <dbReference type="NCBI Taxonomy" id="1423796"/>
    <lineage>
        <taxon>Bacteria</taxon>
        <taxon>Bacillati</taxon>
        <taxon>Bacillota</taxon>
        <taxon>Bacilli</taxon>
        <taxon>Lactobacillales</taxon>
        <taxon>Lactobacillaceae</taxon>
        <taxon>Loigolactobacillus</taxon>
    </lineage>
</organism>
<keyword evidence="2" id="KW-0238">DNA-binding</keyword>
<evidence type="ECO:0000256" key="1">
    <source>
        <dbReference type="ARBA" id="ARBA00023015"/>
    </source>
</evidence>
<dbReference type="InterPro" id="IPR036388">
    <property type="entry name" value="WH-like_DNA-bd_sf"/>
</dbReference>
<dbReference type="InterPro" id="IPR000281">
    <property type="entry name" value="HTH_RpiR"/>
</dbReference>
<accession>A0A0R2D9R7</accession>